<evidence type="ECO:0008006" key="3">
    <source>
        <dbReference type="Google" id="ProtNLM"/>
    </source>
</evidence>
<evidence type="ECO:0000313" key="1">
    <source>
        <dbReference type="EMBL" id="ETD68800.1"/>
    </source>
</evidence>
<name>V8FX93_9BURK</name>
<sequence length="389" mass="44645">MIITRLCIDNLFSFKEAVIDLSIKRKLAHSPIPGEHLIGFPNFRFKRVCIISGSNASGKTALGKVLSAVQRLWLLKEWDMHLLRPYIHAKNNNARIEVEFVIPQGNKTRLHRLEVVLSQQALKGIKYSDIPLRPTDTVASARSRLDKGVGSHIRHTQFLEGNSLAALDQMNTYLVQPQYSLYYLLSNTDIDRPKVHKEPIDGQLKLLTSIITSFDSSIDGISELKKNDELLGYQVRFNNGDSVLVDMEGDVTDKERLSKGTYEGIQVAFIILRIMSDKQHCIHLEDYACTYYMDEKMAYVHTELEQAILNLIIEYLPDQSQFFYTTHNYDVLGMNLPVHSYLLMNKENGYTKIIQPEETLQKNDRKLLNYIKNDVFCSTPNTDKIWGLM</sequence>
<accession>V8FX93</accession>
<comment type="caution">
    <text evidence="1">The sequence shown here is derived from an EMBL/GenBank/DDBJ whole genome shotgun (WGS) entry which is preliminary data.</text>
</comment>
<dbReference type="PATRIC" id="fig|1414851.3.peg.2040"/>
<organism evidence="1 2">
    <name type="scientific">Pelistega indica</name>
    <dbReference type="NCBI Taxonomy" id="1414851"/>
    <lineage>
        <taxon>Bacteria</taxon>
        <taxon>Pseudomonadati</taxon>
        <taxon>Pseudomonadota</taxon>
        <taxon>Betaproteobacteria</taxon>
        <taxon>Burkholderiales</taxon>
        <taxon>Alcaligenaceae</taxon>
        <taxon>Pelistega</taxon>
    </lineage>
</organism>
<evidence type="ECO:0000313" key="2">
    <source>
        <dbReference type="Proteomes" id="UP000018766"/>
    </source>
</evidence>
<dbReference type="InterPro" id="IPR027417">
    <property type="entry name" value="P-loop_NTPase"/>
</dbReference>
<dbReference type="AlphaFoldDB" id="V8FX93"/>
<dbReference type="OrthoDB" id="8610837at2"/>
<proteinExistence type="predicted"/>
<keyword evidence="2" id="KW-1185">Reference proteome</keyword>
<dbReference type="SUPFAM" id="SSF52540">
    <property type="entry name" value="P-loop containing nucleoside triphosphate hydrolases"/>
    <property type="match status" value="1"/>
</dbReference>
<dbReference type="RefSeq" id="WP_023952178.1">
    <property type="nucleotide sequence ID" value="NZ_AYSV01000101.1"/>
</dbReference>
<dbReference type="EMBL" id="AYSV01000101">
    <property type="protein sequence ID" value="ETD68800.1"/>
    <property type="molecule type" value="Genomic_DNA"/>
</dbReference>
<dbReference type="Gene3D" id="3.40.50.300">
    <property type="entry name" value="P-loop containing nucleotide triphosphate hydrolases"/>
    <property type="match status" value="1"/>
</dbReference>
<protein>
    <recommendedName>
        <fullName evidence="3">ATPase AAA-type core domain-containing protein</fullName>
    </recommendedName>
</protein>
<dbReference type="Proteomes" id="UP000018766">
    <property type="component" value="Unassembled WGS sequence"/>
</dbReference>
<gene>
    <name evidence="1" type="ORF">V757_09800</name>
</gene>
<reference evidence="1 2" key="1">
    <citation type="submission" date="2013-11" db="EMBL/GenBank/DDBJ databases">
        <title>Genomic analysis of Pelistega sp. HM-7.</title>
        <authorList>
            <person name="Kumbhare S.V."/>
            <person name="Shetty S.A."/>
            <person name="Sharma O."/>
            <person name="Dhotre D.P."/>
        </authorList>
    </citation>
    <scope>NUCLEOTIDE SEQUENCE [LARGE SCALE GENOMIC DNA]</scope>
    <source>
        <strain evidence="1 2">HM-7</strain>
    </source>
</reference>